<feature type="transmembrane region" description="Helical" evidence="7">
    <location>
        <begin position="62"/>
        <end position="90"/>
    </location>
</feature>
<dbReference type="PANTHER" id="PTHR32196:SF72">
    <property type="entry name" value="RIBOSE IMPORT PERMEASE PROTEIN RBSC"/>
    <property type="match status" value="1"/>
</dbReference>
<proteinExistence type="inferred from homology"/>
<evidence type="ECO:0000256" key="3">
    <source>
        <dbReference type="ARBA" id="ARBA00022475"/>
    </source>
</evidence>
<protein>
    <submittedName>
        <fullName evidence="8">Ribose ABC transporter permease RbsC</fullName>
    </submittedName>
</protein>
<feature type="transmembrane region" description="Helical" evidence="7">
    <location>
        <begin position="132"/>
        <end position="153"/>
    </location>
</feature>
<accession>A0ABP8V8D8</accession>
<evidence type="ECO:0000256" key="7">
    <source>
        <dbReference type="SAM" id="Phobius"/>
    </source>
</evidence>
<keyword evidence="3" id="KW-1003">Cell membrane</keyword>
<dbReference type="Proteomes" id="UP001500604">
    <property type="component" value="Unassembled WGS sequence"/>
</dbReference>
<evidence type="ECO:0000256" key="5">
    <source>
        <dbReference type="ARBA" id="ARBA00022989"/>
    </source>
</evidence>
<organism evidence="8 9">
    <name type="scientific">Kistimonas scapharcae</name>
    <dbReference type="NCBI Taxonomy" id="1036133"/>
    <lineage>
        <taxon>Bacteria</taxon>
        <taxon>Pseudomonadati</taxon>
        <taxon>Pseudomonadota</taxon>
        <taxon>Gammaproteobacteria</taxon>
        <taxon>Oceanospirillales</taxon>
        <taxon>Endozoicomonadaceae</taxon>
        <taxon>Kistimonas</taxon>
    </lineage>
</organism>
<gene>
    <name evidence="8" type="primary">rbsC_1</name>
    <name evidence="8" type="ORF">GCM10023116_40720</name>
</gene>
<dbReference type="RefSeq" id="WP_345198236.1">
    <property type="nucleotide sequence ID" value="NZ_BAABFL010000462.1"/>
</dbReference>
<feature type="transmembrane region" description="Helical" evidence="7">
    <location>
        <begin position="279"/>
        <end position="298"/>
    </location>
</feature>
<dbReference type="Pfam" id="PF02653">
    <property type="entry name" value="BPD_transp_2"/>
    <property type="match status" value="1"/>
</dbReference>
<evidence type="ECO:0000313" key="8">
    <source>
        <dbReference type="EMBL" id="GAA4651788.1"/>
    </source>
</evidence>
<keyword evidence="6 7" id="KW-0472">Membrane</keyword>
<evidence type="ECO:0000313" key="9">
    <source>
        <dbReference type="Proteomes" id="UP001500604"/>
    </source>
</evidence>
<evidence type="ECO:0000256" key="1">
    <source>
        <dbReference type="ARBA" id="ARBA00004429"/>
    </source>
</evidence>
<evidence type="ECO:0000256" key="4">
    <source>
        <dbReference type="ARBA" id="ARBA00022692"/>
    </source>
</evidence>
<comment type="subcellular location">
    <subcellularLocation>
        <location evidence="1">Cell inner membrane</location>
        <topology evidence="1">Multi-pass membrane protein</topology>
    </subcellularLocation>
</comment>
<feature type="transmembrane region" description="Helical" evidence="7">
    <location>
        <begin position="102"/>
        <end position="125"/>
    </location>
</feature>
<dbReference type="EMBL" id="BAABFL010000462">
    <property type="protein sequence ID" value="GAA4651788.1"/>
    <property type="molecule type" value="Genomic_DNA"/>
</dbReference>
<comment type="caution">
    <text evidence="8">The sequence shown here is derived from an EMBL/GenBank/DDBJ whole genome shotgun (WGS) entry which is preliminary data.</text>
</comment>
<evidence type="ECO:0000256" key="2">
    <source>
        <dbReference type="ARBA" id="ARBA00007942"/>
    </source>
</evidence>
<dbReference type="CDD" id="cd06579">
    <property type="entry name" value="TM_PBP1_transp_AraH_like"/>
    <property type="match status" value="1"/>
</dbReference>
<keyword evidence="4 7" id="KW-0812">Transmembrane</keyword>
<name>A0ABP8V8D8_9GAMM</name>
<dbReference type="PANTHER" id="PTHR32196">
    <property type="entry name" value="ABC TRANSPORTER PERMEASE PROTEIN YPHD-RELATED-RELATED"/>
    <property type="match status" value="1"/>
</dbReference>
<keyword evidence="5 7" id="KW-1133">Transmembrane helix</keyword>
<evidence type="ECO:0000256" key="6">
    <source>
        <dbReference type="ARBA" id="ARBA00023136"/>
    </source>
</evidence>
<comment type="similarity">
    <text evidence="2">Belongs to the binding-protein-dependent transport system permease family. AraH/RbsC subfamily.</text>
</comment>
<dbReference type="InterPro" id="IPR001851">
    <property type="entry name" value="ABC_transp_permease"/>
</dbReference>
<keyword evidence="9" id="KW-1185">Reference proteome</keyword>
<feature type="transmembrane region" description="Helical" evidence="7">
    <location>
        <begin position="225"/>
        <end position="243"/>
    </location>
</feature>
<feature type="transmembrane region" description="Helical" evidence="7">
    <location>
        <begin position="24"/>
        <end position="50"/>
    </location>
</feature>
<sequence>MSTLSASAVSPRRKPSLSEIYEKYGLFVILIGLCVLFTCLNPNFFSLYNLQNIFKQSSINGLIAFGMTFVILLGCIDLSVGSVLALVGYLTGVMLVNFQLPIAIALPVALALGIILGLINGLLVARVKLQPFIATLITMTVYRGLTLIISDGMPVRNIGDVSSMIAWINRGSIGILPVSMIVFLVVLVILMVLLHKTVFGRQLYATGGNEEAARLSTVPTDKIKILGYMLCGLLSAMAAILYIARYNSIYPNAGVGMELDAIAAVVIGGTSMTGGRGRITGTFIGVLIIGVLNNGLNLLGISSFYQEVIKGLVILFAVVIDIKKK</sequence>
<reference evidence="9" key="1">
    <citation type="journal article" date="2019" name="Int. J. Syst. Evol. Microbiol.">
        <title>The Global Catalogue of Microorganisms (GCM) 10K type strain sequencing project: providing services to taxonomists for standard genome sequencing and annotation.</title>
        <authorList>
            <consortium name="The Broad Institute Genomics Platform"/>
            <consortium name="The Broad Institute Genome Sequencing Center for Infectious Disease"/>
            <person name="Wu L."/>
            <person name="Ma J."/>
        </authorList>
    </citation>
    <scope>NUCLEOTIDE SEQUENCE [LARGE SCALE GENOMIC DNA]</scope>
    <source>
        <strain evidence="9">JCM 17805</strain>
    </source>
</reference>
<feature type="transmembrane region" description="Helical" evidence="7">
    <location>
        <begin position="173"/>
        <end position="194"/>
    </location>
</feature>